<name>A0ABR4ADF5_9LECA</name>
<sequence length="628" mass="69655">MPEARFLFGLQQPHYKTLGSCQLGRLLFVMCGIFISLNQKEHKAPSEKLLDDLKKRGPDHVGIKPRTASLENTTQYMSKYHIWHLNFVSTVLSLRGDCIVRQPLEDQKSGCLLCWNGEAWKINNKIVEGNDAEAVFNLLLNAAQSYSTDVSSEISPDDQCVQNIFKAIASIAGPFAFVFLDAKSNRIFYGRDALGRRSLLLKRYEAGSFAIASVSDATEADGWIEVEADGINMLHLGASGASLSQKSDGITHIPWAIDLKPDSPYTLTYPFPLLNKEYSNKDNQILALDSPAVYQLYQRLQSSLAVRMLEIPCPSSLTAAPARVAILFSGGLDCTLLAGTIHNILPKWQDIDLLNVAFENPRVVQAAATEKSQAHPAVDSAYALCPDRITGLSSHGELLSTFPERTWRFISINVPYAETQAHRPDIISLIHPHNTEMDLSIACALYFAARGIGFTTDTNTNQNIPYTTPARILLSGLGADELFGGYTRHATAFDRRGYKALADELEIDFNRLGKRNLGRDDRVISHWGKEVRYPYLDEDLVSWALSIPTWEKCAFGQASDVEDTDTPTLEPGKKLLRLLAWRMGLKGAAAEKKRAIQFGARTAKMEGGKMKGTQILSTNSLNEKVQWQ</sequence>
<dbReference type="InterPro" id="IPR017932">
    <property type="entry name" value="GATase_2_dom"/>
</dbReference>
<dbReference type="Proteomes" id="UP001590950">
    <property type="component" value="Unassembled WGS sequence"/>
</dbReference>
<protein>
    <recommendedName>
        <fullName evidence="4">Glutamine amidotransferase type-2 domain-containing protein</fullName>
    </recommendedName>
</protein>
<dbReference type="Pfam" id="PF13537">
    <property type="entry name" value="GATase_7"/>
    <property type="match status" value="1"/>
</dbReference>
<dbReference type="CDD" id="cd01991">
    <property type="entry name" value="Asn_synthase_B_C"/>
    <property type="match status" value="1"/>
</dbReference>
<evidence type="ECO:0000256" key="2">
    <source>
        <dbReference type="ARBA" id="ARBA00022888"/>
    </source>
</evidence>
<evidence type="ECO:0000313" key="6">
    <source>
        <dbReference type="Proteomes" id="UP001590950"/>
    </source>
</evidence>
<organism evidence="5 6">
    <name type="scientific">Stereocaulon virgatum</name>
    <dbReference type="NCBI Taxonomy" id="373712"/>
    <lineage>
        <taxon>Eukaryota</taxon>
        <taxon>Fungi</taxon>
        <taxon>Dikarya</taxon>
        <taxon>Ascomycota</taxon>
        <taxon>Pezizomycotina</taxon>
        <taxon>Lecanoromycetes</taxon>
        <taxon>OSLEUM clade</taxon>
        <taxon>Lecanoromycetidae</taxon>
        <taxon>Lecanorales</taxon>
        <taxon>Lecanorineae</taxon>
        <taxon>Stereocaulaceae</taxon>
        <taxon>Stereocaulon</taxon>
    </lineage>
</organism>
<dbReference type="EMBL" id="JBEFKJ010000013">
    <property type="protein sequence ID" value="KAL2042901.1"/>
    <property type="molecule type" value="Genomic_DNA"/>
</dbReference>
<dbReference type="InterPro" id="IPR001962">
    <property type="entry name" value="Asn_synthase"/>
</dbReference>
<dbReference type="Gene3D" id="3.40.50.620">
    <property type="entry name" value="HUPs"/>
    <property type="match status" value="1"/>
</dbReference>
<feature type="domain" description="Glutamine amidotransferase type-2" evidence="4">
    <location>
        <begin position="31"/>
        <end position="245"/>
    </location>
</feature>
<dbReference type="SUPFAM" id="SSF52402">
    <property type="entry name" value="Adenine nucleotide alpha hydrolases-like"/>
    <property type="match status" value="1"/>
</dbReference>
<evidence type="ECO:0000259" key="4">
    <source>
        <dbReference type="PROSITE" id="PS51278"/>
    </source>
</evidence>
<keyword evidence="1" id="KW-0028">Amino-acid biosynthesis</keyword>
<reference evidence="5 6" key="1">
    <citation type="submission" date="2024-09" db="EMBL/GenBank/DDBJ databases">
        <title>Rethinking Asexuality: The Enigmatic Case of Functional Sexual Genes in Lepraria (Stereocaulaceae).</title>
        <authorList>
            <person name="Doellman M."/>
            <person name="Sun Y."/>
            <person name="Barcenas-Pena A."/>
            <person name="Lumbsch H.T."/>
            <person name="Grewe F."/>
        </authorList>
    </citation>
    <scope>NUCLEOTIDE SEQUENCE [LARGE SCALE GENOMIC DNA]</scope>
    <source>
        <strain evidence="5 6">Mercado 3170</strain>
    </source>
</reference>
<dbReference type="PANTHER" id="PTHR45937:SF1">
    <property type="entry name" value="ASPARAGINE SYNTHETASE DOMAIN-CONTAINING PROTEIN 1"/>
    <property type="match status" value="1"/>
</dbReference>
<dbReference type="CDD" id="cd03766">
    <property type="entry name" value="Gn_AT_II_novel"/>
    <property type="match status" value="1"/>
</dbReference>
<dbReference type="PROSITE" id="PS51278">
    <property type="entry name" value="GATASE_TYPE_2"/>
    <property type="match status" value="1"/>
</dbReference>
<dbReference type="InterPro" id="IPR014729">
    <property type="entry name" value="Rossmann-like_a/b/a_fold"/>
</dbReference>
<dbReference type="Gene3D" id="3.60.20.10">
    <property type="entry name" value="Glutamine Phosphoribosylpyrophosphate, subunit 1, domain 1"/>
    <property type="match status" value="1"/>
</dbReference>
<gene>
    <name evidence="5" type="ORF">N7G274_004661</name>
</gene>
<dbReference type="PANTHER" id="PTHR45937">
    <property type="entry name" value="ASPARAGINE SYNTHETASE DOMAIN-CONTAINING PROTEIN 1"/>
    <property type="match status" value="1"/>
</dbReference>
<dbReference type="InterPro" id="IPR029055">
    <property type="entry name" value="Ntn_hydrolases_N"/>
</dbReference>
<keyword evidence="3" id="KW-0315">Glutamine amidotransferase</keyword>
<accession>A0ABR4ADF5</accession>
<dbReference type="Pfam" id="PF00733">
    <property type="entry name" value="Asn_synthase"/>
    <property type="match status" value="1"/>
</dbReference>
<dbReference type="InterPro" id="IPR051857">
    <property type="entry name" value="Asn_synthetase_domain"/>
</dbReference>
<comment type="caution">
    <text evidence="5">The sequence shown here is derived from an EMBL/GenBank/DDBJ whole genome shotgun (WGS) entry which is preliminary data.</text>
</comment>
<evidence type="ECO:0000313" key="5">
    <source>
        <dbReference type="EMBL" id="KAL2042901.1"/>
    </source>
</evidence>
<evidence type="ECO:0000256" key="3">
    <source>
        <dbReference type="ARBA" id="ARBA00022962"/>
    </source>
</evidence>
<evidence type="ECO:0000256" key="1">
    <source>
        <dbReference type="ARBA" id="ARBA00022605"/>
    </source>
</evidence>
<dbReference type="SUPFAM" id="SSF56235">
    <property type="entry name" value="N-terminal nucleophile aminohydrolases (Ntn hydrolases)"/>
    <property type="match status" value="1"/>
</dbReference>
<keyword evidence="6" id="KW-1185">Reference proteome</keyword>
<keyword evidence="2" id="KW-0061">Asparagine biosynthesis</keyword>
<proteinExistence type="predicted"/>